<name>A0ABT2VVR9_9FLAO</name>
<dbReference type="Gene3D" id="2.180.10.10">
    <property type="entry name" value="RHS repeat-associated core"/>
    <property type="match status" value="1"/>
</dbReference>
<evidence type="ECO:0000256" key="1">
    <source>
        <dbReference type="SAM" id="MobiDB-lite"/>
    </source>
</evidence>
<feature type="non-terminal residue" evidence="3">
    <location>
        <position position="1"/>
    </location>
</feature>
<evidence type="ECO:0000313" key="4">
    <source>
        <dbReference type="Proteomes" id="UP001208114"/>
    </source>
</evidence>
<feature type="region of interest" description="Disordered" evidence="1">
    <location>
        <begin position="292"/>
        <end position="311"/>
    </location>
</feature>
<protein>
    <recommendedName>
        <fullName evidence="2">Tox-MPTase3 domain-containing protein</fullName>
    </recommendedName>
</protein>
<feature type="domain" description="Tox-MPTase3" evidence="2">
    <location>
        <begin position="129"/>
        <end position="247"/>
    </location>
</feature>
<keyword evidence="4" id="KW-1185">Reference proteome</keyword>
<organism evidence="3 4">
    <name type="scientific">Chryseobacterium gilvum</name>
    <dbReference type="NCBI Taxonomy" id="2976534"/>
    <lineage>
        <taxon>Bacteria</taxon>
        <taxon>Pseudomonadati</taxon>
        <taxon>Bacteroidota</taxon>
        <taxon>Flavobacteriia</taxon>
        <taxon>Flavobacteriales</taxon>
        <taxon>Weeksellaceae</taxon>
        <taxon>Chryseobacterium group</taxon>
        <taxon>Chryseobacterium</taxon>
    </lineage>
</organism>
<reference evidence="4" key="1">
    <citation type="submission" date="2023-07" db="EMBL/GenBank/DDBJ databases">
        <title>Chryseobacterium sp. GMJ5 Genome sequencing and assembly.</title>
        <authorList>
            <person name="Jung Y."/>
        </authorList>
    </citation>
    <scope>NUCLEOTIDE SEQUENCE [LARGE SCALE GENOMIC DNA]</scope>
    <source>
        <strain evidence="4">GMJ5</strain>
    </source>
</reference>
<evidence type="ECO:0000259" key="2">
    <source>
        <dbReference type="Pfam" id="PF15639"/>
    </source>
</evidence>
<feature type="compositionally biased region" description="Basic and acidic residues" evidence="1">
    <location>
        <begin position="292"/>
        <end position="303"/>
    </location>
</feature>
<accession>A0ABT2VVR9</accession>
<proteinExistence type="predicted"/>
<dbReference type="EMBL" id="JAOTEN010000001">
    <property type="protein sequence ID" value="MCU7614098.1"/>
    <property type="molecule type" value="Genomic_DNA"/>
</dbReference>
<sequence length="311" mass="36106">NVRLSYFKNANSSAEVLEENNYYPFGLKHEGYNANGGNPAYKYQYNGKELQEETGMYDYGARFYMPDIGRWGVVDPLAEKYRRWSPYTYVMNNPIRYIDPDGRFIIDPNATKEQRAILQRAIYLAQSLVQDEKVLKSMMKWGQMSRETILNDLADGKGPILYIKDLSKLKVRAFATYKGNGRGKGEFNINSNNLDEIQNLSEGEEQSNLLFLIATSILHEDVHKGDDVDGIDNPEEEGDKFEEEAFGRDVQRRTVSDIRSESYSRLKKRLSDSFIKKSLKMFTEIQKYEEKKKDNINTKKDPNENIIKYKK</sequence>
<comment type="caution">
    <text evidence="3">The sequence shown here is derived from an EMBL/GenBank/DDBJ whole genome shotgun (WGS) entry which is preliminary data.</text>
</comment>
<evidence type="ECO:0000313" key="3">
    <source>
        <dbReference type="EMBL" id="MCU7614098.1"/>
    </source>
</evidence>
<dbReference type="Pfam" id="PF15639">
    <property type="entry name" value="Tox-MPTase3"/>
    <property type="match status" value="1"/>
</dbReference>
<dbReference type="InterPro" id="IPR028913">
    <property type="entry name" value="Tox-MPTase3_dom"/>
</dbReference>
<dbReference type="InterPro" id="IPR022385">
    <property type="entry name" value="Rhs_assc_core"/>
</dbReference>
<dbReference type="Proteomes" id="UP001208114">
    <property type="component" value="Unassembled WGS sequence"/>
</dbReference>
<gene>
    <name evidence="3" type="ORF">N0B16_06580</name>
</gene>
<dbReference type="PANTHER" id="PTHR32305">
    <property type="match status" value="1"/>
</dbReference>
<dbReference type="PANTHER" id="PTHR32305:SF15">
    <property type="entry name" value="PROTEIN RHSA-RELATED"/>
    <property type="match status" value="1"/>
</dbReference>
<dbReference type="RefSeq" id="WP_303647420.1">
    <property type="nucleotide sequence ID" value="NZ_JAOTEN010000001.1"/>
</dbReference>
<dbReference type="InterPro" id="IPR050708">
    <property type="entry name" value="T6SS_VgrG/RHS"/>
</dbReference>
<dbReference type="NCBIfam" id="TIGR03696">
    <property type="entry name" value="Rhs_assc_core"/>
    <property type="match status" value="1"/>
</dbReference>